<accession>A0A1A0MMV2</accession>
<evidence type="ECO:0000313" key="1">
    <source>
        <dbReference type="EMBL" id="OBA86740.1"/>
    </source>
</evidence>
<sequence length="142" mass="15289">MDWHTQFSPATQADLNELLQASIQAAATALSFQNLAPFMLVIDSGGHRTMRALGTSVRNTADAVMSALQNDDDAQLVRARATVLDVTVRAPFDGDAINIRLEHRDGPALDVLVPYRTTADGVTIDAEAMTTSVDTPKLWPPS</sequence>
<evidence type="ECO:0000313" key="2">
    <source>
        <dbReference type="Proteomes" id="UP000093962"/>
    </source>
</evidence>
<dbReference type="EMBL" id="LZSF01000136">
    <property type="protein sequence ID" value="OBA86740.1"/>
    <property type="molecule type" value="Genomic_DNA"/>
</dbReference>
<dbReference type="AlphaFoldDB" id="A0A1A0MMV2"/>
<proteinExistence type="predicted"/>
<dbReference type="OrthoDB" id="5113432at2"/>
<gene>
    <name evidence="1" type="ORF">A5642_21900</name>
</gene>
<comment type="caution">
    <text evidence="1">The sequence shown here is derived from an EMBL/GenBank/DDBJ whole genome shotgun (WGS) entry which is preliminary data.</text>
</comment>
<dbReference type="RefSeq" id="WP_051634574.1">
    <property type="nucleotide sequence ID" value="NZ_JAPMJT010000003.1"/>
</dbReference>
<name>A0A1A0MMV2_MYCMU</name>
<dbReference type="Proteomes" id="UP000093962">
    <property type="component" value="Unassembled WGS sequence"/>
</dbReference>
<organism evidence="1 2">
    <name type="scientific">Mycolicibacterium mucogenicum</name>
    <name type="common">Mycobacterium mucogenicum</name>
    <dbReference type="NCBI Taxonomy" id="56689"/>
    <lineage>
        <taxon>Bacteria</taxon>
        <taxon>Bacillati</taxon>
        <taxon>Actinomycetota</taxon>
        <taxon>Actinomycetes</taxon>
        <taxon>Mycobacteriales</taxon>
        <taxon>Mycobacteriaceae</taxon>
        <taxon>Mycolicibacterium</taxon>
    </lineage>
</organism>
<protein>
    <submittedName>
        <fullName evidence="1">Uncharacterized protein</fullName>
    </submittedName>
</protein>
<reference evidence="1 2" key="1">
    <citation type="submission" date="2016-06" db="EMBL/GenBank/DDBJ databases">
        <authorList>
            <person name="Kjaerup R.B."/>
            <person name="Dalgaard T.S."/>
            <person name="Juul-Madsen H.R."/>
        </authorList>
    </citation>
    <scope>NUCLEOTIDE SEQUENCE [LARGE SCALE GENOMIC DNA]</scope>
    <source>
        <strain evidence="1 2">1199456.5</strain>
    </source>
</reference>